<dbReference type="RefSeq" id="XP_007402324.1">
    <property type="nucleotide sequence ID" value="XM_007402262.1"/>
</dbReference>
<name>K5WFY9_PHACS</name>
<dbReference type="GeneID" id="18919211"/>
<organism evidence="2 3">
    <name type="scientific">Phanerochaete carnosa (strain HHB-10118-sp)</name>
    <name type="common">White-rot fungus</name>
    <name type="synonym">Peniophora carnosa</name>
    <dbReference type="NCBI Taxonomy" id="650164"/>
    <lineage>
        <taxon>Eukaryota</taxon>
        <taxon>Fungi</taxon>
        <taxon>Dikarya</taxon>
        <taxon>Basidiomycota</taxon>
        <taxon>Agaricomycotina</taxon>
        <taxon>Agaricomycetes</taxon>
        <taxon>Polyporales</taxon>
        <taxon>Phanerochaetaceae</taxon>
        <taxon>Phanerochaete</taxon>
    </lineage>
</organism>
<keyword evidence="1" id="KW-0732">Signal</keyword>
<dbReference type="EMBL" id="JH930541">
    <property type="protein sequence ID" value="EKM49122.1"/>
    <property type="molecule type" value="Genomic_DNA"/>
</dbReference>
<protein>
    <submittedName>
        <fullName evidence="2">Uncharacterized protein</fullName>
    </submittedName>
</protein>
<proteinExistence type="predicted"/>
<feature type="signal peptide" evidence="1">
    <location>
        <begin position="1"/>
        <end position="15"/>
    </location>
</feature>
<keyword evidence="3" id="KW-1185">Reference proteome</keyword>
<dbReference type="AlphaFoldDB" id="K5WFY9"/>
<reference evidence="2 3" key="1">
    <citation type="journal article" date="2012" name="BMC Genomics">
        <title>Comparative genomics of the white-rot fungi, Phanerochaete carnosa and P. chrysosporium, to elucidate the genetic basis of the distinct wood types they colonize.</title>
        <authorList>
            <person name="Suzuki H."/>
            <person name="MacDonald J."/>
            <person name="Syed K."/>
            <person name="Salamov A."/>
            <person name="Hori C."/>
            <person name="Aerts A."/>
            <person name="Henrissat B."/>
            <person name="Wiebenga A."/>
            <person name="vanKuyk P.A."/>
            <person name="Barry K."/>
            <person name="Lindquist E."/>
            <person name="LaButti K."/>
            <person name="Lapidus A."/>
            <person name="Lucas S."/>
            <person name="Coutinho P."/>
            <person name="Gong Y."/>
            <person name="Samejima M."/>
            <person name="Mahadevan R."/>
            <person name="Abou-Zaid M."/>
            <person name="de Vries R.P."/>
            <person name="Igarashi K."/>
            <person name="Yadav J.S."/>
            <person name="Grigoriev I.V."/>
            <person name="Master E.R."/>
        </authorList>
    </citation>
    <scope>NUCLEOTIDE SEQUENCE [LARGE SCALE GENOMIC DNA]</scope>
    <source>
        <strain evidence="2 3">HHB-10118-sp</strain>
    </source>
</reference>
<evidence type="ECO:0000313" key="3">
    <source>
        <dbReference type="Proteomes" id="UP000008370"/>
    </source>
</evidence>
<feature type="chain" id="PRO_5012813545" evidence="1">
    <location>
        <begin position="16"/>
        <end position="54"/>
    </location>
</feature>
<dbReference type="KEGG" id="pco:PHACADRAFT_265820"/>
<dbReference type="Proteomes" id="UP000008370">
    <property type="component" value="Unassembled WGS sequence"/>
</dbReference>
<gene>
    <name evidence="2" type="ORF">PHACADRAFT_265820</name>
</gene>
<dbReference type="HOGENOM" id="CLU_3051100_0_0_1"/>
<evidence type="ECO:0000313" key="2">
    <source>
        <dbReference type="EMBL" id="EKM49122.1"/>
    </source>
</evidence>
<accession>K5WFY9</accession>
<dbReference type="InParanoid" id="K5WFY9"/>
<sequence length="54" mass="5883">MHVFILCAVRWLSRCDVATAPQEITGTIVDGISGVSDAIERRNIHGPGDCEDEK</sequence>
<evidence type="ECO:0000256" key="1">
    <source>
        <dbReference type="SAM" id="SignalP"/>
    </source>
</evidence>